<keyword evidence="8" id="KW-1185">Reference proteome</keyword>
<evidence type="ECO:0000259" key="6">
    <source>
        <dbReference type="PROSITE" id="PS50977"/>
    </source>
</evidence>
<keyword evidence="4" id="KW-0804">Transcription</keyword>
<dbReference type="SUPFAM" id="SSF46689">
    <property type="entry name" value="Homeodomain-like"/>
    <property type="match status" value="1"/>
</dbReference>
<organism evidence="7 8">
    <name type="scientific">Calidithermus roseus</name>
    <dbReference type="NCBI Taxonomy" id="1644118"/>
    <lineage>
        <taxon>Bacteria</taxon>
        <taxon>Thermotogati</taxon>
        <taxon>Deinococcota</taxon>
        <taxon>Deinococci</taxon>
        <taxon>Thermales</taxon>
        <taxon>Thermaceae</taxon>
        <taxon>Calidithermus</taxon>
    </lineage>
</organism>
<name>A0A399EUZ6_9DEIN</name>
<protein>
    <submittedName>
        <fullName evidence="7">HTH-type transcriptional repressor KstR2</fullName>
    </submittedName>
</protein>
<evidence type="ECO:0000313" key="8">
    <source>
        <dbReference type="Proteomes" id="UP000265341"/>
    </source>
</evidence>
<dbReference type="AlphaFoldDB" id="A0A399EUZ6"/>
<dbReference type="InterPro" id="IPR036271">
    <property type="entry name" value="Tet_transcr_reg_TetR-rel_C_sf"/>
</dbReference>
<dbReference type="Pfam" id="PF17932">
    <property type="entry name" value="TetR_C_24"/>
    <property type="match status" value="1"/>
</dbReference>
<reference evidence="7 8" key="1">
    <citation type="submission" date="2018-08" db="EMBL/GenBank/DDBJ databases">
        <title>Meiothermus roseus NBRC 110900 genome sequencing project.</title>
        <authorList>
            <person name="Da Costa M.S."/>
            <person name="Albuquerque L."/>
            <person name="Raposo P."/>
            <person name="Froufe H.J.C."/>
            <person name="Barroso C.S."/>
            <person name="Egas C."/>
        </authorList>
    </citation>
    <scope>NUCLEOTIDE SEQUENCE [LARGE SCALE GENOMIC DNA]</scope>
    <source>
        <strain evidence="7 8">NBRC 110900</strain>
    </source>
</reference>
<evidence type="ECO:0000256" key="1">
    <source>
        <dbReference type="ARBA" id="ARBA00022491"/>
    </source>
</evidence>
<comment type="caution">
    <text evidence="7">The sequence shown here is derived from an EMBL/GenBank/DDBJ whole genome shotgun (WGS) entry which is preliminary data.</text>
</comment>
<evidence type="ECO:0000256" key="2">
    <source>
        <dbReference type="ARBA" id="ARBA00023015"/>
    </source>
</evidence>
<sequence>MSRRNEILDRAGELFSTRGFHATSMRDLAEAVGLQGGSLYAHIASKEDLLFEIVNKAADAFLRQAELVPRDLEPEARLRALVRGHLEVIVRELPRAKVFFDEWRFLSQDYQRRIKERRDAYEAYFRETIATGIAQGLFPQQDARLASLFVLSALNWVYQWYHPDGPLGLEALSEQYANLILAALRNARPEPIAAPGSGS</sequence>
<dbReference type="RefSeq" id="WP_119276423.1">
    <property type="nucleotide sequence ID" value="NZ_QWLA01000015.1"/>
</dbReference>
<dbReference type="PANTHER" id="PTHR30055:SF175">
    <property type="entry name" value="HTH-TYPE TRANSCRIPTIONAL REPRESSOR KSTR2"/>
    <property type="match status" value="1"/>
</dbReference>
<dbReference type="OrthoDB" id="9814200at2"/>
<dbReference type="PRINTS" id="PR00455">
    <property type="entry name" value="HTHTETR"/>
</dbReference>
<dbReference type="InterPro" id="IPR009057">
    <property type="entry name" value="Homeodomain-like_sf"/>
</dbReference>
<dbReference type="Proteomes" id="UP000265341">
    <property type="component" value="Unassembled WGS sequence"/>
</dbReference>
<evidence type="ECO:0000313" key="7">
    <source>
        <dbReference type="EMBL" id="RIH87858.1"/>
    </source>
</evidence>
<evidence type="ECO:0000256" key="4">
    <source>
        <dbReference type="ARBA" id="ARBA00023163"/>
    </source>
</evidence>
<feature type="DNA-binding region" description="H-T-H motif" evidence="5">
    <location>
        <begin position="24"/>
        <end position="43"/>
    </location>
</feature>
<dbReference type="GO" id="GO:0003700">
    <property type="term" value="F:DNA-binding transcription factor activity"/>
    <property type="evidence" value="ECO:0007669"/>
    <property type="project" value="TreeGrafter"/>
</dbReference>
<dbReference type="InterPro" id="IPR001647">
    <property type="entry name" value="HTH_TetR"/>
</dbReference>
<keyword evidence="2" id="KW-0805">Transcription regulation</keyword>
<keyword evidence="3 5" id="KW-0238">DNA-binding</keyword>
<evidence type="ECO:0000256" key="5">
    <source>
        <dbReference type="PROSITE-ProRule" id="PRU00335"/>
    </source>
</evidence>
<dbReference type="Pfam" id="PF00440">
    <property type="entry name" value="TetR_N"/>
    <property type="match status" value="1"/>
</dbReference>
<dbReference type="PANTHER" id="PTHR30055">
    <property type="entry name" value="HTH-TYPE TRANSCRIPTIONAL REGULATOR RUTR"/>
    <property type="match status" value="1"/>
</dbReference>
<accession>A0A399EUZ6</accession>
<feature type="domain" description="HTH tetR-type" evidence="6">
    <location>
        <begin position="1"/>
        <end position="61"/>
    </location>
</feature>
<proteinExistence type="predicted"/>
<dbReference type="GO" id="GO:0000976">
    <property type="term" value="F:transcription cis-regulatory region binding"/>
    <property type="evidence" value="ECO:0007669"/>
    <property type="project" value="TreeGrafter"/>
</dbReference>
<keyword evidence="1" id="KW-0678">Repressor</keyword>
<evidence type="ECO:0000256" key="3">
    <source>
        <dbReference type="ARBA" id="ARBA00023125"/>
    </source>
</evidence>
<dbReference type="InterPro" id="IPR041490">
    <property type="entry name" value="KstR2_TetR_C"/>
</dbReference>
<dbReference type="PROSITE" id="PS50977">
    <property type="entry name" value="HTH_TETR_2"/>
    <property type="match status" value="1"/>
</dbReference>
<dbReference type="EMBL" id="QWLA01000015">
    <property type="protein sequence ID" value="RIH87858.1"/>
    <property type="molecule type" value="Genomic_DNA"/>
</dbReference>
<dbReference type="Gene3D" id="1.10.10.60">
    <property type="entry name" value="Homeodomain-like"/>
    <property type="match status" value="1"/>
</dbReference>
<dbReference type="SUPFAM" id="SSF48498">
    <property type="entry name" value="Tetracyclin repressor-like, C-terminal domain"/>
    <property type="match status" value="1"/>
</dbReference>
<dbReference type="InterPro" id="IPR050109">
    <property type="entry name" value="HTH-type_TetR-like_transc_reg"/>
</dbReference>
<dbReference type="Gene3D" id="1.10.357.10">
    <property type="entry name" value="Tetracycline Repressor, domain 2"/>
    <property type="match status" value="1"/>
</dbReference>
<gene>
    <name evidence="7" type="primary">kstR2</name>
    <name evidence="7" type="ORF">Mrose_01094</name>
</gene>